<feature type="transmembrane region" description="Helical" evidence="11">
    <location>
        <begin position="60"/>
        <end position="82"/>
    </location>
</feature>
<dbReference type="CDD" id="cd18577">
    <property type="entry name" value="ABC_6TM_Pgp_ABCB1_D1_like"/>
    <property type="match status" value="1"/>
</dbReference>
<dbReference type="GO" id="GO:0005524">
    <property type="term" value="F:ATP binding"/>
    <property type="evidence" value="ECO:0007669"/>
    <property type="project" value="UniProtKB-KW"/>
</dbReference>
<proteinExistence type="inferred from homology"/>
<feature type="compositionally biased region" description="Low complexity" evidence="10">
    <location>
        <begin position="690"/>
        <end position="703"/>
    </location>
</feature>
<feature type="transmembrane region" description="Helical" evidence="11">
    <location>
        <begin position="809"/>
        <end position="835"/>
    </location>
</feature>
<keyword evidence="9 11" id="KW-0472">Membrane</keyword>
<dbReference type="InterPro" id="IPR036640">
    <property type="entry name" value="ABC1_TM_sf"/>
</dbReference>
<feature type="transmembrane region" description="Helical" evidence="11">
    <location>
        <begin position="306"/>
        <end position="323"/>
    </location>
</feature>
<dbReference type="GO" id="GO:0016887">
    <property type="term" value="F:ATP hydrolysis activity"/>
    <property type="evidence" value="ECO:0007669"/>
    <property type="project" value="InterPro"/>
</dbReference>
<evidence type="ECO:0000256" key="9">
    <source>
        <dbReference type="ARBA" id="ARBA00023136"/>
    </source>
</evidence>
<comment type="caution">
    <text evidence="14">The sequence shown here is derived from an EMBL/GenBank/DDBJ whole genome shotgun (WGS) entry which is preliminary data.</text>
</comment>
<dbReference type="OrthoDB" id="6500128at2759"/>
<evidence type="ECO:0000256" key="4">
    <source>
        <dbReference type="ARBA" id="ARBA00022692"/>
    </source>
</evidence>
<dbReference type="InterPro" id="IPR017871">
    <property type="entry name" value="ABC_transporter-like_CS"/>
</dbReference>
<feature type="transmembrane region" description="Helical" evidence="11">
    <location>
        <begin position="196"/>
        <end position="214"/>
    </location>
</feature>
<dbReference type="PANTHER" id="PTHR43394:SF11">
    <property type="entry name" value="ATP-BINDING CASSETTE TRANSPORTER"/>
    <property type="match status" value="1"/>
</dbReference>
<dbReference type="CDD" id="cd18578">
    <property type="entry name" value="ABC_6TM_Pgp_ABCB1_D2_like"/>
    <property type="match status" value="1"/>
</dbReference>
<evidence type="ECO:0000256" key="10">
    <source>
        <dbReference type="SAM" id="MobiDB-lite"/>
    </source>
</evidence>
<feature type="transmembrane region" description="Helical" evidence="11">
    <location>
        <begin position="124"/>
        <end position="144"/>
    </location>
</feature>
<dbReference type="SUPFAM" id="SSF52540">
    <property type="entry name" value="P-loop containing nucleoside triphosphate hydrolases"/>
    <property type="match status" value="2"/>
</dbReference>
<dbReference type="InterPro" id="IPR003439">
    <property type="entry name" value="ABC_transporter-like_ATP-bd"/>
</dbReference>
<keyword evidence="4 11" id="KW-0812">Transmembrane</keyword>
<gene>
    <name evidence="14" type="ORF">BBO_01099</name>
</gene>
<dbReference type="EMBL" id="AZHA01000002">
    <property type="protein sequence ID" value="OAA51152.1"/>
    <property type="molecule type" value="Genomic_DNA"/>
</dbReference>
<evidence type="ECO:0000256" key="3">
    <source>
        <dbReference type="ARBA" id="ARBA00022448"/>
    </source>
</evidence>
<feature type="transmembrane region" description="Helical" evidence="11">
    <location>
        <begin position="1029"/>
        <end position="1050"/>
    </location>
</feature>
<reference evidence="14 15" key="1">
    <citation type="journal article" date="2016" name="Genome Biol. Evol.">
        <title>Divergent and convergent evolution of fungal pathogenicity.</title>
        <authorList>
            <person name="Shang Y."/>
            <person name="Xiao G."/>
            <person name="Zheng P."/>
            <person name="Cen K."/>
            <person name="Zhan S."/>
            <person name="Wang C."/>
        </authorList>
    </citation>
    <scope>NUCLEOTIDE SEQUENCE [LARGE SCALE GENOMIC DNA]</scope>
    <source>
        <strain evidence="14 15">RCEF 3172</strain>
    </source>
</reference>
<dbReference type="FunFam" id="1.20.1560.10:FF:000057">
    <property type="entry name" value="ABC multidrug transporter SitT"/>
    <property type="match status" value="1"/>
</dbReference>
<feature type="transmembrane region" description="Helical" evidence="11">
    <location>
        <begin position="762"/>
        <end position="789"/>
    </location>
</feature>
<evidence type="ECO:0000313" key="15">
    <source>
        <dbReference type="Proteomes" id="UP000076863"/>
    </source>
</evidence>
<evidence type="ECO:0000256" key="6">
    <source>
        <dbReference type="ARBA" id="ARBA00022741"/>
    </source>
</evidence>
<dbReference type="InterPro" id="IPR027417">
    <property type="entry name" value="P-loop_NTPase"/>
</dbReference>
<dbReference type="PROSITE" id="PS50929">
    <property type="entry name" value="ABC_TM1F"/>
    <property type="match status" value="2"/>
</dbReference>
<name>A0A167K368_9HYPO</name>
<evidence type="ECO:0000256" key="5">
    <source>
        <dbReference type="ARBA" id="ARBA00022737"/>
    </source>
</evidence>
<dbReference type="InterPro" id="IPR003593">
    <property type="entry name" value="AAA+_ATPase"/>
</dbReference>
<dbReference type="GO" id="GO:0005743">
    <property type="term" value="C:mitochondrial inner membrane"/>
    <property type="evidence" value="ECO:0007669"/>
    <property type="project" value="TreeGrafter"/>
</dbReference>
<feature type="transmembrane region" description="Helical" evidence="11">
    <location>
        <begin position="880"/>
        <end position="902"/>
    </location>
</feature>
<dbReference type="Proteomes" id="UP000076863">
    <property type="component" value="Unassembled WGS sequence"/>
</dbReference>
<comment type="subcellular location">
    <subcellularLocation>
        <location evidence="1">Membrane</location>
        <topology evidence="1">Multi-pass membrane protein</topology>
    </subcellularLocation>
</comment>
<keyword evidence="8 11" id="KW-1133">Transmembrane helix</keyword>
<protein>
    <submittedName>
        <fullName evidence="14">ABC multidrug transporter SitT</fullName>
    </submittedName>
</protein>
<dbReference type="GO" id="GO:0090374">
    <property type="term" value="P:oligopeptide export from mitochondrion"/>
    <property type="evidence" value="ECO:0007669"/>
    <property type="project" value="TreeGrafter"/>
</dbReference>
<dbReference type="FunFam" id="3.40.50.300:FF:000913">
    <property type="entry name" value="ABC multidrug transporter SitT"/>
    <property type="match status" value="1"/>
</dbReference>
<evidence type="ECO:0000256" key="1">
    <source>
        <dbReference type="ARBA" id="ARBA00004141"/>
    </source>
</evidence>
<dbReference type="InterPro" id="IPR039421">
    <property type="entry name" value="Type_1_exporter"/>
</dbReference>
<keyword evidence="5" id="KW-0677">Repeat</keyword>
<dbReference type="Gene3D" id="3.40.50.300">
    <property type="entry name" value="P-loop containing nucleotide triphosphate hydrolases"/>
    <property type="match status" value="2"/>
</dbReference>
<evidence type="ECO:0000313" key="14">
    <source>
        <dbReference type="EMBL" id="OAA51152.1"/>
    </source>
</evidence>
<keyword evidence="3" id="KW-0813">Transport</keyword>
<dbReference type="PROSITE" id="PS00211">
    <property type="entry name" value="ABC_TRANSPORTER_1"/>
    <property type="match status" value="2"/>
</dbReference>
<dbReference type="GO" id="GO:0015421">
    <property type="term" value="F:ABC-type oligopeptide transporter activity"/>
    <property type="evidence" value="ECO:0007669"/>
    <property type="project" value="TreeGrafter"/>
</dbReference>
<evidence type="ECO:0000259" key="13">
    <source>
        <dbReference type="PROSITE" id="PS50929"/>
    </source>
</evidence>
<organism evidence="14 15">
    <name type="scientific">Beauveria brongniartii RCEF 3172</name>
    <dbReference type="NCBI Taxonomy" id="1081107"/>
    <lineage>
        <taxon>Eukaryota</taxon>
        <taxon>Fungi</taxon>
        <taxon>Dikarya</taxon>
        <taxon>Ascomycota</taxon>
        <taxon>Pezizomycotina</taxon>
        <taxon>Sordariomycetes</taxon>
        <taxon>Hypocreomycetidae</taxon>
        <taxon>Hypocreales</taxon>
        <taxon>Cordycipitaceae</taxon>
        <taxon>Beauveria</taxon>
        <taxon>Beauveria brongniartii</taxon>
    </lineage>
</organism>
<feature type="transmembrane region" description="Helical" evidence="11">
    <location>
        <begin position="908"/>
        <end position="931"/>
    </location>
</feature>
<evidence type="ECO:0000256" key="11">
    <source>
        <dbReference type="SAM" id="Phobius"/>
    </source>
</evidence>
<keyword evidence="6" id="KW-0547">Nucleotide-binding</keyword>
<dbReference type="SMART" id="SM00382">
    <property type="entry name" value="AAA"/>
    <property type="match status" value="2"/>
</dbReference>
<feature type="domain" description="ABC transmembrane type-1" evidence="13">
    <location>
        <begin position="67"/>
        <end position="369"/>
    </location>
</feature>
<evidence type="ECO:0000259" key="12">
    <source>
        <dbReference type="PROSITE" id="PS50893"/>
    </source>
</evidence>
<feature type="domain" description="ABC transmembrane type-1" evidence="13">
    <location>
        <begin position="766"/>
        <end position="1055"/>
    </location>
</feature>
<dbReference type="PROSITE" id="PS50893">
    <property type="entry name" value="ABC_TRANSPORTER_2"/>
    <property type="match status" value="2"/>
</dbReference>
<feature type="domain" description="ABC transporter" evidence="12">
    <location>
        <begin position="1102"/>
        <end position="1340"/>
    </location>
</feature>
<evidence type="ECO:0000256" key="2">
    <source>
        <dbReference type="ARBA" id="ARBA00007577"/>
    </source>
</evidence>
<keyword evidence="15" id="KW-1185">Reference proteome</keyword>
<dbReference type="Gene3D" id="1.20.1560.10">
    <property type="entry name" value="ABC transporter type 1, transmembrane domain"/>
    <property type="match status" value="2"/>
</dbReference>
<comment type="similarity">
    <text evidence="2">Belongs to the ABC transporter superfamily. ABCB family. Multidrug resistance exporter (TC 3.A.1.201) subfamily.</text>
</comment>
<feature type="domain" description="ABC transporter" evidence="12">
    <location>
        <begin position="405"/>
        <end position="683"/>
    </location>
</feature>
<feature type="transmembrane region" description="Helical" evidence="11">
    <location>
        <begin position="220"/>
        <end position="238"/>
    </location>
</feature>
<dbReference type="PANTHER" id="PTHR43394">
    <property type="entry name" value="ATP-DEPENDENT PERMEASE MDL1, MITOCHONDRIAL"/>
    <property type="match status" value="1"/>
</dbReference>
<accession>A0A167K368</accession>
<feature type="transmembrane region" description="Helical" evidence="11">
    <location>
        <begin position="343"/>
        <end position="368"/>
    </location>
</feature>
<sequence>MAAENKDDDASRDKQASPQAASAGVVNATLDAEKSTKQKHLDIGGFLVYFRLLFAAQPTVIDYVLIVVGTVCAAGAGVPFPLMGVLFGQLVDNFNSATCAAQDGPGQDPFRYESDINDKVIKTAWIGAIALVLIYCHLTCWGVISQRLARRMRNHYVASLLRQPPSFFDTRGSAGEVSSRLQSDIAAIQSGTSEKVGTIITTFSFIITVFVIAFSTQPSLAGILISVMPAFLISGYLSSKYIAKFMGLQNEGTSNASSIASEALSHIPVVHAFGAAARLEKMFTDFMTEARGNAIKKAAVASIQTGMLYFIAYSANALAFWQGSNRIAAAVANDTGGSSIGQIYAIVYLLIDACVMLGGLAPLVPFLGSAVAAYKRLMEDIATPSSIDGTSESGVHLPAEADKTVAFRNVTFEYPTRPGQPALRDVNLEFPAGKHTALVGLSGSGKSTVASLIARLHDPTAGRIEMCGQDVRELNVRSLRSTMTFVQQQPSLFGCSILENIALGLVNSPRPEHQDLKDIIGGPILAEAATKGQDAMSWASSQGPAVARVVELVREAAEKADASIFIEKLASGYGTSVGPSGTFVSGGQRQRIALAQALIRDPEILILDEATASVDSSSERKIQAAIEREATSGKRTIISIAHRLSTIRGADNIVVMEAGQVVEQGPYDQLMAIEGGKFARLAQLQKMGSSGSSDVAGSRSSTSVDDFDDKVSKTSTTIGDSDDAPAPKAEEKESRDDADDASVKAPFSSVMRGISWLIRPSLGWLLIALLAAAIVGGTFSGSGLIFGYTVSALNPCQSTVERIKSNGRFFGGMIFMLGGIELVANFLAWLGFGIIGERILFALRKLSFRSLLEQNLQWHVSEGRTPTRLLSIITKDCMSIGGFSGSTFGTVFAVCVNIIIAIVVSHIYAWKIALVTLVTIPILLGCGFMQLRMLARFEERHHEAFSTANSLATEAIQSIRSVATLSLEKTYMNSYKRLLEPPAKQIVRSAALTNILLALSHSMSAFVNGLTYWWGSQLIMRGEYTQRDLLIVLVAMLTSAQLWGTMFTLAPEFSRARLAISRVMSIVNLGANLDLSESNDLESSAEAKAPSPLSNEKTGATVTFKDVSFCYPGNPEVAVLDDVSFVIKPKQFVGLVGPSGAGKSTIMNLVQRLYAATSGAVLIDNMDISTLPDSFRNVIALVPQDPALFEGTIRHNVALGAVPGHDASDAEIEEACRTANIHEEIMALPDGYNTACGPSASRLSGGQRQRVAIARALVRRPRLLLLDESTSALDAAGEAALQKGLERATQGTTVLAITHRLHTVHKADMIFVVEGGKIVDRGRHSELIERNESYRLNAMQQMLQ</sequence>
<evidence type="ECO:0000256" key="8">
    <source>
        <dbReference type="ARBA" id="ARBA00022989"/>
    </source>
</evidence>
<dbReference type="SUPFAM" id="SSF90123">
    <property type="entry name" value="ABC transporter transmembrane region"/>
    <property type="match status" value="2"/>
</dbReference>
<feature type="region of interest" description="Disordered" evidence="10">
    <location>
        <begin position="1"/>
        <end position="22"/>
    </location>
</feature>
<dbReference type="Pfam" id="PF00005">
    <property type="entry name" value="ABC_tran"/>
    <property type="match status" value="2"/>
</dbReference>
<evidence type="ECO:0000256" key="7">
    <source>
        <dbReference type="ARBA" id="ARBA00022840"/>
    </source>
</evidence>
<feature type="compositionally biased region" description="Basic and acidic residues" evidence="10">
    <location>
        <begin position="1"/>
        <end position="15"/>
    </location>
</feature>
<dbReference type="Pfam" id="PF00664">
    <property type="entry name" value="ABC_membrane"/>
    <property type="match status" value="2"/>
</dbReference>
<feature type="region of interest" description="Disordered" evidence="10">
    <location>
        <begin position="690"/>
        <end position="740"/>
    </location>
</feature>
<keyword evidence="7" id="KW-0067">ATP-binding</keyword>
<dbReference type="InterPro" id="IPR011527">
    <property type="entry name" value="ABC1_TM_dom"/>
</dbReference>